<dbReference type="AlphaFoldDB" id="A0A1F4U1B5"/>
<proteinExistence type="predicted"/>
<evidence type="ECO:0000313" key="1">
    <source>
        <dbReference type="EMBL" id="OGC38630.1"/>
    </source>
</evidence>
<accession>A0A1F4U1B5</accession>
<organism evidence="1 2">
    <name type="scientific">candidate division WWE3 bacterium RBG_13_37_7</name>
    <dbReference type="NCBI Taxonomy" id="1802609"/>
    <lineage>
        <taxon>Bacteria</taxon>
        <taxon>Katanobacteria</taxon>
    </lineage>
</organism>
<reference evidence="1 2" key="1">
    <citation type="journal article" date="2016" name="Nat. Commun.">
        <title>Thousands of microbial genomes shed light on interconnected biogeochemical processes in an aquifer system.</title>
        <authorList>
            <person name="Anantharaman K."/>
            <person name="Brown C.T."/>
            <person name="Hug L.A."/>
            <person name="Sharon I."/>
            <person name="Castelle C.J."/>
            <person name="Probst A.J."/>
            <person name="Thomas B.C."/>
            <person name="Singh A."/>
            <person name="Wilkins M.J."/>
            <person name="Karaoz U."/>
            <person name="Brodie E.L."/>
            <person name="Williams K.H."/>
            <person name="Hubbard S.S."/>
            <person name="Banfield J.F."/>
        </authorList>
    </citation>
    <scope>NUCLEOTIDE SEQUENCE [LARGE SCALE GENOMIC DNA]</scope>
</reference>
<gene>
    <name evidence="1" type="ORF">A3K42_01130</name>
</gene>
<name>A0A1F4U1B5_UNCKA</name>
<dbReference type="Proteomes" id="UP000178270">
    <property type="component" value="Unassembled WGS sequence"/>
</dbReference>
<protein>
    <submittedName>
        <fullName evidence="1">Uncharacterized protein</fullName>
    </submittedName>
</protein>
<dbReference type="EMBL" id="MEUS01000023">
    <property type="protein sequence ID" value="OGC38630.1"/>
    <property type="molecule type" value="Genomic_DNA"/>
</dbReference>
<sequence length="125" mass="14490">MRGRYPWISVSPGPGFGSDYLLYPGEDAFLVCDKSCVRVDATTGLVRNLCEDEFFLAFELPVVNVTSWSIWSRDNYKNGRIPRIWGFSSQDKRDKRAEFTAAEAERQADWFEHTVQLEKKEAPYR</sequence>
<comment type="caution">
    <text evidence="1">The sequence shown here is derived from an EMBL/GenBank/DDBJ whole genome shotgun (WGS) entry which is preliminary data.</text>
</comment>
<evidence type="ECO:0000313" key="2">
    <source>
        <dbReference type="Proteomes" id="UP000178270"/>
    </source>
</evidence>